<dbReference type="RefSeq" id="WP_154542626.1">
    <property type="nucleotide sequence ID" value="NZ_VUMY01000001.1"/>
</dbReference>
<name>A0A7K0K0Y6_9ACTO</name>
<dbReference type="SUPFAM" id="SSF53067">
    <property type="entry name" value="Actin-like ATPase domain"/>
    <property type="match status" value="1"/>
</dbReference>
<evidence type="ECO:0000313" key="2">
    <source>
        <dbReference type="EMBL" id="MST48700.1"/>
    </source>
</evidence>
<dbReference type="InterPro" id="IPR049874">
    <property type="entry name" value="ROK_cs"/>
</dbReference>
<dbReference type="InterPro" id="IPR043129">
    <property type="entry name" value="ATPase_NBD"/>
</dbReference>
<dbReference type="PANTHER" id="PTHR18964:SF169">
    <property type="entry name" value="N-ACETYLMANNOSAMINE KINASE"/>
    <property type="match status" value="1"/>
</dbReference>
<organism evidence="2 3">
    <name type="scientific">Mobiluncus porci</name>
    <dbReference type="NCBI Taxonomy" id="2652278"/>
    <lineage>
        <taxon>Bacteria</taxon>
        <taxon>Bacillati</taxon>
        <taxon>Actinomycetota</taxon>
        <taxon>Actinomycetes</taxon>
        <taxon>Actinomycetales</taxon>
        <taxon>Actinomycetaceae</taxon>
        <taxon>Mobiluncus</taxon>
    </lineage>
</organism>
<gene>
    <name evidence="2" type="ORF">FYJ63_00240</name>
</gene>
<dbReference type="Proteomes" id="UP000442535">
    <property type="component" value="Unassembled WGS sequence"/>
</dbReference>
<evidence type="ECO:0000313" key="3">
    <source>
        <dbReference type="Proteomes" id="UP000442535"/>
    </source>
</evidence>
<accession>A0A7K0K0Y6</accession>
<dbReference type="AlphaFoldDB" id="A0A7K0K0Y6"/>
<dbReference type="Pfam" id="PF00480">
    <property type="entry name" value="ROK"/>
    <property type="match status" value="1"/>
</dbReference>
<dbReference type="EMBL" id="VUMY01000001">
    <property type="protein sequence ID" value="MST48700.1"/>
    <property type="molecule type" value="Genomic_DNA"/>
</dbReference>
<keyword evidence="3" id="KW-1185">Reference proteome</keyword>
<protein>
    <submittedName>
        <fullName evidence="2">ROK family protein</fullName>
    </submittedName>
</protein>
<dbReference type="Gene3D" id="3.30.420.40">
    <property type="match status" value="2"/>
</dbReference>
<dbReference type="PANTHER" id="PTHR18964">
    <property type="entry name" value="ROK (REPRESSOR, ORF, KINASE) FAMILY"/>
    <property type="match status" value="1"/>
</dbReference>
<evidence type="ECO:0000256" key="1">
    <source>
        <dbReference type="ARBA" id="ARBA00006479"/>
    </source>
</evidence>
<reference evidence="2 3" key="1">
    <citation type="submission" date="2019-08" db="EMBL/GenBank/DDBJ databases">
        <title>In-depth cultivation of the pig gut microbiome towards novel bacterial diversity and tailored functional studies.</title>
        <authorList>
            <person name="Wylensek D."/>
            <person name="Hitch T.C.A."/>
            <person name="Clavel T."/>
        </authorList>
    </citation>
    <scope>NUCLEOTIDE SEQUENCE [LARGE SCALE GENOMIC DNA]</scope>
    <source>
        <strain evidence="2 3">RF-GAM-744-WT-7</strain>
    </source>
</reference>
<sequence>MESQVAVIDLGGTKIAGALADLEGSLHDHDRVDTPSREGGTAVANAVIGLAKSLIEVGEVRGVSVRGIGIGSAGVVDPGGRKIIGSTDAILGWVGTPLADLVEAALGLPVTVENDVNAHLRGEAWKGAGAGKANLAMMALGTGIGGAIMVHGDIIVGPHGTVGDFGHLPTLLPTRRACTCGRNTPHLEAVASGPGLYAWYLEKGGDPIVGGAKELEQRALAGDELAAETYREVGAETGRALGSLVNILDPEMIIVGGGLANSGEIWWEPLREAYRGQLVDALRDIPVEKAQLGNQAALVGAAKNIWDFLG</sequence>
<dbReference type="InterPro" id="IPR000600">
    <property type="entry name" value="ROK"/>
</dbReference>
<comment type="caution">
    <text evidence="2">The sequence shown here is derived from an EMBL/GenBank/DDBJ whole genome shotgun (WGS) entry which is preliminary data.</text>
</comment>
<dbReference type="PROSITE" id="PS01125">
    <property type="entry name" value="ROK"/>
    <property type="match status" value="1"/>
</dbReference>
<proteinExistence type="inferred from homology"/>
<comment type="similarity">
    <text evidence="1">Belongs to the ROK (NagC/XylR) family.</text>
</comment>